<evidence type="ECO:0000313" key="2">
    <source>
        <dbReference type="EMBL" id="KAK5058517.1"/>
    </source>
</evidence>
<protein>
    <submittedName>
        <fullName evidence="2">Uncharacterized protein</fullName>
    </submittedName>
</protein>
<keyword evidence="3" id="KW-1185">Reference proteome</keyword>
<feature type="compositionally biased region" description="Low complexity" evidence="1">
    <location>
        <begin position="291"/>
        <end position="308"/>
    </location>
</feature>
<feature type="compositionally biased region" description="Low complexity" evidence="1">
    <location>
        <begin position="84"/>
        <end position="117"/>
    </location>
</feature>
<accession>A0AAV9NHD1</accession>
<evidence type="ECO:0000313" key="3">
    <source>
        <dbReference type="Proteomes" id="UP001358417"/>
    </source>
</evidence>
<feature type="compositionally biased region" description="Basic residues" evidence="1">
    <location>
        <begin position="357"/>
        <end position="367"/>
    </location>
</feature>
<feature type="region of interest" description="Disordered" evidence="1">
    <location>
        <begin position="178"/>
        <end position="323"/>
    </location>
</feature>
<feature type="compositionally biased region" description="Polar residues" evidence="1">
    <location>
        <begin position="178"/>
        <end position="187"/>
    </location>
</feature>
<feature type="compositionally biased region" description="Basic residues" evidence="1">
    <location>
        <begin position="309"/>
        <end position="323"/>
    </location>
</feature>
<dbReference type="GeneID" id="89978935"/>
<comment type="caution">
    <text evidence="2">The sequence shown here is derived from an EMBL/GenBank/DDBJ whole genome shotgun (WGS) entry which is preliminary data.</text>
</comment>
<dbReference type="EMBL" id="JAVRRD010000005">
    <property type="protein sequence ID" value="KAK5058517.1"/>
    <property type="molecule type" value="Genomic_DNA"/>
</dbReference>
<gene>
    <name evidence="2" type="ORF">LTR84_010780</name>
</gene>
<reference evidence="2 3" key="1">
    <citation type="submission" date="2023-08" db="EMBL/GenBank/DDBJ databases">
        <title>Black Yeasts Isolated from many extreme environments.</title>
        <authorList>
            <person name="Coleine C."/>
            <person name="Stajich J.E."/>
            <person name="Selbmann L."/>
        </authorList>
    </citation>
    <scope>NUCLEOTIDE SEQUENCE [LARGE SCALE GENOMIC DNA]</scope>
    <source>
        <strain evidence="2 3">CCFEE 5792</strain>
    </source>
</reference>
<feature type="compositionally biased region" description="Pro residues" evidence="1">
    <location>
        <begin position="242"/>
        <end position="252"/>
    </location>
</feature>
<feature type="region of interest" description="Disordered" evidence="1">
    <location>
        <begin position="81"/>
        <end position="159"/>
    </location>
</feature>
<proteinExistence type="predicted"/>
<dbReference type="Proteomes" id="UP001358417">
    <property type="component" value="Unassembled WGS sequence"/>
</dbReference>
<feature type="compositionally biased region" description="Low complexity" evidence="1">
    <location>
        <begin position="223"/>
        <end position="241"/>
    </location>
</feature>
<evidence type="ECO:0000256" key="1">
    <source>
        <dbReference type="SAM" id="MobiDB-lite"/>
    </source>
</evidence>
<dbReference type="AlphaFoldDB" id="A0AAV9NHD1"/>
<feature type="region of interest" description="Disordered" evidence="1">
    <location>
        <begin position="351"/>
        <end position="383"/>
    </location>
</feature>
<feature type="compositionally biased region" description="Low complexity" evidence="1">
    <location>
        <begin position="371"/>
        <end position="383"/>
    </location>
</feature>
<name>A0AAV9NHD1_9EURO</name>
<dbReference type="RefSeq" id="XP_064709040.1">
    <property type="nucleotide sequence ID" value="XM_064854314.1"/>
</dbReference>
<sequence length="399" mass="43715">MLPCDKEGQLYLVSEGRSNQHEREQWLQRRNSISSQRAIFPYKVDSHPFEHRPRYAMYNHAPSSRYSSTLRSVSEGACLDLSSDRSSSLNSTQSSGSFARSGRTSTTFHSTRTRATSNPERPVTARPDKGSSGKDAIPDVPPLPAAPAPTWSPALNHTPLSADPSIRAWTSESEGGQRSSVLYSRSSPPFIFQLPPRSRSMEPKIRKRSQDSTSETPAKQKTRTVTQATTAPTLMTTSSPPNTSPPGPPPTSNLPVLPTAPTVASIPPAIPLRAPGHSISRATTSHDPATPSAASSLRPALRRPSPLRYRQHPSSHSYQHHPQHYHYTPQQHYQKYQSELVLQAGMGTTQLSAPHSRTYRRQDHRRGRDPISSSIYSTSSCGTSRTMASTAASTLAVAR</sequence>
<organism evidence="2 3">
    <name type="scientific">Exophiala bonariae</name>
    <dbReference type="NCBI Taxonomy" id="1690606"/>
    <lineage>
        <taxon>Eukaryota</taxon>
        <taxon>Fungi</taxon>
        <taxon>Dikarya</taxon>
        <taxon>Ascomycota</taxon>
        <taxon>Pezizomycotina</taxon>
        <taxon>Eurotiomycetes</taxon>
        <taxon>Chaetothyriomycetidae</taxon>
        <taxon>Chaetothyriales</taxon>
        <taxon>Herpotrichiellaceae</taxon>
        <taxon>Exophiala</taxon>
    </lineage>
</organism>
<feature type="compositionally biased region" description="Basic and acidic residues" evidence="1">
    <location>
        <begin position="199"/>
        <end position="210"/>
    </location>
</feature>